<reference evidence="2 3" key="1">
    <citation type="submission" date="2016-12" db="EMBL/GenBank/DDBJ databases">
        <title>Discovery of methanogenic haloarchaea.</title>
        <authorList>
            <person name="Sorokin D.Y."/>
            <person name="Makarova K.S."/>
            <person name="Abbas B."/>
            <person name="Ferrer M."/>
            <person name="Golyshin P.N."/>
        </authorList>
    </citation>
    <scope>NUCLEOTIDE SEQUENCE [LARGE SCALE GENOMIC DNA]</scope>
    <source>
        <strain evidence="2">AMET1</strain>
    </source>
</reference>
<dbReference type="PANTHER" id="PTHR33969:SF2">
    <property type="entry name" value="SEGREGATION AND CONDENSATION PROTEIN A"/>
    <property type="match status" value="1"/>
</dbReference>
<evidence type="ECO:0000256" key="1">
    <source>
        <dbReference type="SAM" id="MobiDB-lite"/>
    </source>
</evidence>
<evidence type="ECO:0000313" key="2">
    <source>
        <dbReference type="EMBL" id="OUJ18677.1"/>
    </source>
</evidence>
<proteinExistence type="predicted"/>
<feature type="region of interest" description="Disordered" evidence="1">
    <location>
        <begin position="151"/>
        <end position="175"/>
    </location>
</feature>
<evidence type="ECO:0000313" key="3">
    <source>
        <dbReference type="Proteomes" id="UP000195137"/>
    </source>
</evidence>
<dbReference type="Gene3D" id="1.10.10.580">
    <property type="entry name" value="Structural maintenance of chromosome 1. Chain E"/>
    <property type="match status" value="1"/>
</dbReference>
<dbReference type="Proteomes" id="UP000195137">
    <property type="component" value="Unassembled WGS sequence"/>
</dbReference>
<comment type="caution">
    <text evidence="2">The sequence shown here is derived from an EMBL/GenBank/DDBJ whole genome shotgun (WGS) entry which is preliminary data.</text>
</comment>
<feature type="compositionally biased region" description="Basic and acidic residues" evidence="1">
    <location>
        <begin position="165"/>
        <end position="175"/>
    </location>
</feature>
<organism evidence="2 3">
    <name type="scientific">Methanonatronarchaeum thermophilum</name>
    <dbReference type="NCBI Taxonomy" id="1927129"/>
    <lineage>
        <taxon>Archaea</taxon>
        <taxon>Methanobacteriati</taxon>
        <taxon>Methanobacteriota</taxon>
        <taxon>Methanonatronarchaeia</taxon>
        <taxon>Methanonatronarchaeales</taxon>
        <taxon>Methanonatronarchaeaceae</taxon>
        <taxon>Methanonatronarchaeum</taxon>
    </lineage>
</organism>
<dbReference type="OrthoDB" id="53244at2157"/>
<dbReference type="PANTHER" id="PTHR33969">
    <property type="entry name" value="SEGREGATION AND CONDENSATION PROTEIN A"/>
    <property type="match status" value="1"/>
</dbReference>
<dbReference type="InterPro" id="IPR003768">
    <property type="entry name" value="ScpA"/>
</dbReference>
<name>A0A1Y3GBP0_9EURY</name>
<gene>
    <name evidence="2" type="ORF">AMET1_0324</name>
</gene>
<protein>
    <submittedName>
        <fullName evidence="2">Chromatin segregation and condensation protein Rec8/ScpA/Scc1 kleisin family</fullName>
    </submittedName>
</protein>
<sequence>MATKEDNTAIPHQIENRLHQRLDENWKESQPIEMLLEMIDEGEIDPWDLDVIKVADKFLTKVEKMERENLKISGNTLLFSSILLRKKSEMLVNDEEEHEEEVMYDDQDWTPCFYDLEYQELPELELPARRESSRSATLIDLIDEFENAMETKQKRKKRRKQQTQENKKTQEKVRNLAHEEDIEQDIKNVHKLLKTKFKNEKKEKIKFKEILNNQNPKEIISKYIPLLFLATRKKIWIKQTEINKDIEIKLRNPNKTNDKTGE</sequence>
<dbReference type="RefSeq" id="WP_086636748.1">
    <property type="nucleotide sequence ID" value="NZ_MRZU01000003.1"/>
</dbReference>
<dbReference type="Gene3D" id="6.10.250.2410">
    <property type="match status" value="1"/>
</dbReference>
<dbReference type="AlphaFoldDB" id="A0A1Y3GBP0"/>
<dbReference type="Pfam" id="PF02616">
    <property type="entry name" value="SMC_ScpA"/>
    <property type="match status" value="1"/>
</dbReference>
<keyword evidence="3" id="KW-1185">Reference proteome</keyword>
<accession>A0A1Y3GBP0</accession>
<dbReference type="InterPro" id="IPR023093">
    <property type="entry name" value="ScpA-like_C"/>
</dbReference>
<dbReference type="EMBL" id="MRZU01000003">
    <property type="protein sequence ID" value="OUJ18677.1"/>
    <property type="molecule type" value="Genomic_DNA"/>
</dbReference>